<feature type="transmembrane region" description="Helical" evidence="8">
    <location>
        <begin position="56"/>
        <end position="74"/>
    </location>
</feature>
<gene>
    <name evidence="11" type="ORF">DC3_22880</name>
</gene>
<dbReference type="Pfam" id="PF01545">
    <property type="entry name" value="Cation_efflux"/>
    <property type="match status" value="1"/>
</dbReference>
<evidence type="ECO:0000256" key="1">
    <source>
        <dbReference type="ARBA" id="ARBA00004141"/>
    </source>
</evidence>
<feature type="transmembrane region" description="Helical" evidence="8">
    <location>
        <begin position="23"/>
        <end position="44"/>
    </location>
</feature>
<feature type="domain" description="Cation efflux protein cytoplasmic" evidence="10">
    <location>
        <begin position="219"/>
        <end position="293"/>
    </location>
</feature>
<keyword evidence="4 8" id="KW-0812">Transmembrane</keyword>
<feature type="transmembrane region" description="Helical" evidence="8">
    <location>
        <begin position="122"/>
        <end position="145"/>
    </location>
</feature>
<evidence type="ECO:0000256" key="3">
    <source>
        <dbReference type="ARBA" id="ARBA00022448"/>
    </source>
</evidence>
<dbReference type="PANTHER" id="PTHR11562:SF17">
    <property type="entry name" value="RE54080P-RELATED"/>
    <property type="match status" value="1"/>
</dbReference>
<dbReference type="GO" id="GO:0005886">
    <property type="term" value="C:plasma membrane"/>
    <property type="evidence" value="ECO:0007669"/>
    <property type="project" value="TreeGrafter"/>
</dbReference>
<evidence type="ECO:0000256" key="7">
    <source>
        <dbReference type="ARBA" id="ARBA00023136"/>
    </source>
</evidence>
<reference evidence="11 12" key="1">
    <citation type="submission" date="2019-07" db="EMBL/GenBank/DDBJ databases">
        <title>Whole genome shotgun sequence of Deinococcus cellulosilyticus NBRC 106333.</title>
        <authorList>
            <person name="Hosoyama A."/>
            <person name="Uohara A."/>
            <person name="Ohji S."/>
            <person name="Ichikawa N."/>
        </authorList>
    </citation>
    <scope>NUCLEOTIDE SEQUENCE [LARGE SCALE GENOMIC DNA]</scope>
    <source>
        <strain evidence="11 12">NBRC 106333</strain>
    </source>
</reference>
<keyword evidence="7 8" id="KW-0472">Membrane</keyword>
<dbReference type="PANTHER" id="PTHR11562">
    <property type="entry name" value="CATION EFFLUX PROTEIN/ ZINC TRANSPORTER"/>
    <property type="match status" value="1"/>
</dbReference>
<sequence length="307" mass="33390">MGHHHPHGHSHTHSHAPANFGKAFLIGITLNLTYVFAELIYGLMSKSLALVSDASHNFSDVISLILAYTAVLLATRKPSAKYTYGLKSTGILASLTNAVLLLIAVGIIVWEAIERLQHPEPIQGNTVILVASLGIMINFTTAMLFAKGQKGDLNVRGAFQHLMADALVSVGVVVSGIVYLYTGWTWLDPMVSLLVALVITLGTWGLLRESLRLALAGVPHGIQLDKIQNHLQKVPGVVEVHDLHVWAFGTTETALTVHLVMEVPQNSLDFHRQLRKDLHDHFGIEHVTVQVEEPGDLPCPQASPHGV</sequence>
<dbReference type="Gene3D" id="1.20.1510.10">
    <property type="entry name" value="Cation efflux protein transmembrane domain"/>
    <property type="match status" value="1"/>
</dbReference>
<feature type="transmembrane region" description="Helical" evidence="8">
    <location>
        <begin position="166"/>
        <end position="184"/>
    </location>
</feature>
<accession>A0A511N1A0</accession>
<dbReference type="InterPro" id="IPR002524">
    <property type="entry name" value="Cation_efflux"/>
</dbReference>
<dbReference type="OrthoDB" id="9809646at2"/>
<evidence type="ECO:0000256" key="2">
    <source>
        <dbReference type="ARBA" id="ARBA00008873"/>
    </source>
</evidence>
<evidence type="ECO:0000256" key="4">
    <source>
        <dbReference type="ARBA" id="ARBA00022692"/>
    </source>
</evidence>
<comment type="caution">
    <text evidence="11">The sequence shown here is derived from an EMBL/GenBank/DDBJ whole genome shotgun (WGS) entry which is preliminary data.</text>
</comment>
<keyword evidence="6" id="KW-0406">Ion transport</keyword>
<dbReference type="Proteomes" id="UP000321306">
    <property type="component" value="Unassembled WGS sequence"/>
</dbReference>
<evidence type="ECO:0000313" key="12">
    <source>
        <dbReference type="Proteomes" id="UP000321306"/>
    </source>
</evidence>
<dbReference type="InterPro" id="IPR058533">
    <property type="entry name" value="Cation_efflux_TM"/>
</dbReference>
<keyword evidence="12" id="KW-1185">Reference proteome</keyword>
<dbReference type="Pfam" id="PF16916">
    <property type="entry name" value="ZT_dimer"/>
    <property type="match status" value="1"/>
</dbReference>
<dbReference type="InterPro" id="IPR036837">
    <property type="entry name" value="Cation_efflux_CTD_sf"/>
</dbReference>
<dbReference type="AlphaFoldDB" id="A0A511N1A0"/>
<keyword evidence="5 8" id="KW-1133">Transmembrane helix</keyword>
<comment type="subcellular location">
    <subcellularLocation>
        <location evidence="1">Membrane</location>
        <topology evidence="1">Multi-pass membrane protein</topology>
    </subcellularLocation>
</comment>
<dbReference type="EMBL" id="BJXB01000009">
    <property type="protein sequence ID" value="GEM46653.1"/>
    <property type="molecule type" value="Genomic_DNA"/>
</dbReference>
<organism evidence="11 12">
    <name type="scientific">Deinococcus cellulosilyticus (strain DSM 18568 / NBRC 106333 / KACC 11606 / 5516J-15)</name>
    <dbReference type="NCBI Taxonomy" id="1223518"/>
    <lineage>
        <taxon>Bacteria</taxon>
        <taxon>Thermotogati</taxon>
        <taxon>Deinococcota</taxon>
        <taxon>Deinococci</taxon>
        <taxon>Deinococcales</taxon>
        <taxon>Deinococcaceae</taxon>
        <taxon>Deinococcus</taxon>
    </lineage>
</organism>
<protein>
    <submittedName>
        <fullName evidence="11">Cobalt transporter</fullName>
    </submittedName>
</protein>
<feature type="transmembrane region" description="Helical" evidence="8">
    <location>
        <begin position="190"/>
        <end position="207"/>
    </location>
</feature>
<dbReference type="SUPFAM" id="SSF160240">
    <property type="entry name" value="Cation efflux protein cytoplasmic domain-like"/>
    <property type="match status" value="1"/>
</dbReference>
<evidence type="ECO:0000256" key="8">
    <source>
        <dbReference type="SAM" id="Phobius"/>
    </source>
</evidence>
<dbReference type="RefSeq" id="WP_146884468.1">
    <property type="nucleotide sequence ID" value="NZ_BJXB01000009.1"/>
</dbReference>
<dbReference type="NCBIfam" id="TIGR01297">
    <property type="entry name" value="CDF"/>
    <property type="match status" value="1"/>
</dbReference>
<evidence type="ECO:0000313" key="11">
    <source>
        <dbReference type="EMBL" id="GEM46653.1"/>
    </source>
</evidence>
<dbReference type="InterPro" id="IPR027470">
    <property type="entry name" value="Cation_efflux_CTD"/>
</dbReference>
<name>A0A511N1A0_DEIC1</name>
<evidence type="ECO:0000256" key="6">
    <source>
        <dbReference type="ARBA" id="ARBA00023065"/>
    </source>
</evidence>
<comment type="similarity">
    <text evidence="2">Belongs to the cation diffusion facilitator (CDF) transporter (TC 2.A.4) family. SLC30A subfamily.</text>
</comment>
<keyword evidence="3" id="KW-0813">Transport</keyword>
<dbReference type="SUPFAM" id="SSF161111">
    <property type="entry name" value="Cation efflux protein transmembrane domain-like"/>
    <property type="match status" value="1"/>
</dbReference>
<dbReference type="GO" id="GO:0005385">
    <property type="term" value="F:zinc ion transmembrane transporter activity"/>
    <property type="evidence" value="ECO:0007669"/>
    <property type="project" value="TreeGrafter"/>
</dbReference>
<evidence type="ECO:0000259" key="9">
    <source>
        <dbReference type="Pfam" id="PF01545"/>
    </source>
</evidence>
<feature type="domain" description="Cation efflux protein transmembrane" evidence="9">
    <location>
        <begin position="25"/>
        <end position="212"/>
    </location>
</feature>
<proteinExistence type="inferred from homology"/>
<evidence type="ECO:0000259" key="10">
    <source>
        <dbReference type="Pfam" id="PF16916"/>
    </source>
</evidence>
<feature type="transmembrane region" description="Helical" evidence="8">
    <location>
        <begin position="86"/>
        <end position="110"/>
    </location>
</feature>
<dbReference type="InterPro" id="IPR050681">
    <property type="entry name" value="CDF/SLC30A"/>
</dbReference>
<dbReference type="InterPro" id="IPR027469">
    <property type="entry name" value="Cation_efflux_TMD_sf"/>
</dbReference>
<evidence type="ECO:0000256" key="5">
    <source>
        <dbReference type="ARBA" id="ARBA00022989"/>
    </source>
</evidence>